<dbReference type="Pfam" id="PF03171">
    <property type="entry name" value="2OG-FeII_Oxy"/>
    <property type="match status" value="1"/>
</dbReference>
<dbReference type="PANTHER" id="PTHR47990">
    <property type="entry name" value="2-OXOGLUTARATE (2OG) AND FE(II)-DEPENDENT OXYGENASE SUPERFAMILY PROTEIN-RELATED"/>
    <property type="match status" value="1"/>
</dbReference>
<dbReference type="Pfam" id="PF14226">
    <property type="entry name" value="DIOX_N"/>
    <property type="match status" value="1"/>
</dbReference>
<name>A0A8H5MS19_9HYPO</name>
<dbReference type="AlphaFoldDB" id="A0A8H5MS19"/>
<evidence type="ECO:0000313" key="5">
    <source>
        <dbReference type="Proteomes" id="UP000582016"/>
    </source>
</evidence>
<dbReference type="InterPro" id="IPR026992">
    <property type="entry name" value="DIOX_N"/>
</dbReference>
<reference evidence="4 5" key="1">
    <citation type="submission" date="2020-05" db="EMBL/GenBank/DDBJ databases">
        <title>Identification and distribution of gene clusters putatively required for synthesis of sphingolipid metabolism inhibitors in phylogenetically diverse species of the filamentous fungus Fusarium.</title>
        <authorList>
            <person name="Kim H.-S."/>
            <person name="Busman M."/>
            <person name="Brown D.W."/>
            <person name="Divon H."/>
            <person name="Uhlig S."/>
            <person name="Proctor R.H."/>
        </authorList>
    </citation>
    <scope>NUCLEOTIDE SEQUENCE [LARGE SCALE GENOMIC DNA]</scope>
    <source>
        <strain evidence="4 5">NRRL 13617</strain>
    </source>
</reference>
<evidence type="ECO:0000256" key="1">
    <source>
        <dbReference type="ARBA" id="ARBA00008056"/>
    </source>
</evidence>
<feature type="domain" description="Non-haem dioxygenase N-terminal" evidence="3">
    <location>
        <begin position="29"/>
        <end position="127"/>
    </location>
</feature>
<evidence type="ECO:0000259" key="2">
    <source>
        <dbReference type="Pfam" id="PF03171"/>
    </source>
</evidence>
<dbReference type="Gene3D" id="2.60.120.330">
    <property type="entry name" value="B-lactam Antibiotic, Isopenicillin N Synthase, Chain"/>
    <property type="match status" value="1"/>
</dbReference>
<dbReference type="EMBL" id="JAAOAQ010000661">
    <property type="protein sequence ID" value="KAF5538015.1"/>
    <property type="molecule type" value="Genomic_DNA"/>
</dbReference>
<protein>
    <submittedName>
        <fullName evidence="4">Gibberellin 20-oxidase</fullName>
    </submittedName>
</protein>
<gene>
    <name evidence="4" type="ORF">FPHYL_12618</name>
</gene>
<dbReference type="InterPro" id="IPR044861">
    <property type="entry name" value="IPNS-like_FE2OG_OXY"/>
</dbReference>
<comment type="similarity">
    <text evidence="1">Belongs to the iron/ascorbate-dependent oxidoreductase family.</text>
</comment>
<organism evidence="4 5">
    <name type="scientific">Fusarium phyllophilum</name>
    <dbReference type="NCBI Taxonomy" id="47803"/>
    <lineage>
        <taxon>Eukaryota</taxon>
        <taxon>Fungi</taxon>
        <taxon>Dikarya</taxon>
        <taxon>Ascomycota</taxon>
        <taxon>Pezizomycotina</taxon>
        <taxon>Sordariomycetes</taxon>
        <taxon>Hypocreomycetidae</taxon>
        <taxon>Hypocreales</taxon>
        <taxon>Nectriaceae</taxon>
        <taxon>Fusarium</taxon>
        <taxon>Fusarium fujikuroi species complex</taxon>
    </lineage>
</organism>
<dbReference type="InterPro" id="IPR050231">
    <property type="entry name" value="Iron_ascorbate_oxido_reductase"/>
</dbReference>
<keyword evidence="5" id="KW-1185">Reference proteome</keyword>
<comment type="caution">
    <text evidence="4">The sequence shown here is derived from an EMBL/GenBank/DDBJ whole genome shotgun (WGS) entry which is preliminary data.</text>
</comment>
<evidence type="ECO:0000259" key="3">
    <source>
        <dbReference type="Pfam" id="PF14226"/>
    </source>
</evidence>
<proteinExistence type="inferred from homology"/>
<feature type="domain" description="Isopenicillin N synthase-like Fe(2+) 2OG dioxygenase" evidence="2">
    <location>
        <begin position="227"/>
        <end position="298"/>
    </location>
</feature>
<dbReference type="SUPFAM" id="SSF51197">
    <property type="entry name" value="Clavaminate synthase-like"/>
    <property type="match status" value="1"/>
</dbReference>
<accession>A0A8H5MS19</accession>
<dbReference type="Proteomes" id="UP000582016">
    <property type="component" value="Unassembled WGS sequence"/>
</dbReference>
<dbReference type="InterPro" id="IPR027443">
    <property type="entry name" value="IPNS-like_sf"/>
</dbReference>
<dbReference type="OrthoDB" id="406156at2759"/>
<evidence type="ECO:0000313" key="4">
    <source>
        <dbReference type="EMBL" id="KAF5538015.1"/>
    </source>
</evidence>
<sequence length="383" mass="43437">MPSAISEIPQYSYVPETKEDLDWADLANIDLSKYGTPEGNAELAQTLIEAIRTKGFFYVTKFDIPQSAIDRQFALGNAFYNLPIEEKLKYVPNLDAGEYNGYRPGGRRILSGGVKEKTEVWNMATDDGKITQPVPKLLKDHIDEITSFAKVPNPFNLLPTTLTHLKDLHEKVLDPLYHLTALALQIPEDHLVNLHKWGTHNESHLRYMKYGKFSPEEIEKLEDGLWSRGHTDLGSYTLLFRQPVAGLQIKDHKTGDWKWAKPLDGSLTVNACDALSFLTGGYVQSTIHRVSVPPKDQRNVDRLGLLYFSRAENDLVLNTIDSPLLKREGFTQNEFERGGHPVPTMGEFTTLKQTWQQSQKRGITYDELEGQQILPGFHGRSFK</sequence>